<evidence type="ECO:0008006" key="9">
    <source>
        <dbReference type="Google" id="ProtNLM"/>
    </source>
</evidence>
<evidence type="ECO:0000256" key="2">
    <source>
        <dbReference type="ARBA" id="ARBA00007375"/>
    </source>
</evidence>
<feature type="transmembrane region" description="Helical" evidence="6">
    <location>
        <begin position="87"/>
        <end position="107"/>
    </location>
</feature>
<evidence type="ECO:0000256" key="6">
    <source>
        <dbReference type="SAM" id="Phobius"/>
    </source>
</evidence>
<protein>
    <recommendedName>
        <fullName evidence="9">Lysoplasmalogenase</fullName>
    </recommendedName>
</protein>
<dbReference type="InterPro" id="IPR012506">
    <property type="entry name" value="TMEM86B-like"/>
</dbReference>
<proteinExistence type="inferred from homology"/>
<comment type="subcellular location">
    <subcellularLocation>
        <location evidence="1">Membrane</location>
        <topology evidence="1">Multi-pass membrane protein</topology>
    </subcellularLocation>
</comment>
<dbReference type="Proteomes" id="UP000050514">
    <property type="component" value="Unassembled WGS sequence"/>
</dbReference>
<keyword evidence="3 6" id="KW-0812">Transmembrane</keyword>
<gene>
    <name evidence="7" type="ORF">AC812_11580</name>
</gene>
<keyword evidence="5 6" id="KW-0472">Membrane</keyword>
<dbReference type="STRING" id="360411.AC812_11580"/>
<dbReference type="GO" id="GO:0016020">
    <property type="term" value="C:membrane"/>
    <property type="evidence" value="ECO:0007669"/>
    <property type="project" value="UniProtKB-SubCell"/>
</dbReference>
<evidence type="ECO:0000313" key="8">
    <source>
        <dbReference type="Proteomes" id="UP000050514"/>
    </source>
</evidence>
<comment type="caution">
    <text evidence="7">The sequence shown here is derived from an EMBL/GenBank/DDBJ whole genome shotgun (WGS) entry which is preliminary data.</text>
</comment>
<evidence type="ECO:0000313" key="7">
    <source>
        <dbReference type="EMBL" id="KPL74460.1"/>
    </source>
</evidence>
<accession>A0A0P6XHR2</accession>
<evidence type="ECO:0000256" key="4">
    <source>
        <dbReference type="ARBA" id="ARBA00022989"/>
    </source>
</evidence>
<dbReference type="AlphaFoldDB" id="A0A0P6XHR2"/>
<sequence length="109" mass="12606">MLIIALLAFRRLSSALASENRTNRLRWAILFYILAISTMVYSALTTLWNPAWQLPAAWLAVAGAISFYFSDWMLADQRFIRSTRSGRLIIMVAYHIAQFLLVFAFLMRK</sequence>
<evidence type="ECO:0000256" key="5">
    <source>
        <dbReference type="ARBA" id="ARBA00023136"/>
    </source>
</evidence>
<dbReference type="EMBL" id="LGHJ01000017">
    <property type="protein sequence ID" value="KPL74460.1"/>
    <property type="molecule type" value="Genomic_DNA"/>
</dbReference>
<keyword evidence="4 6" id="KW-1133">Transmembrane helix</keyword>
<evidence type="ECO:0000256" key="1">
    <source>
        <dbReference type="ARBA" id="ARBA00004141"/>
    </source>
</evidence>
<name>A0A0P6XHR2_9CHLR</name>
<keyword evidence="8" id="KW-1185">Reference proteome</keyword>
<evidence type="ECO:0000256" key="3">
    <source>
        <dbReference type="ARBA" id="ARBA00022692"/>
    </source>
</evidence>
<feature type="transmembrane region" description="Helical" evidence="6">
    <location>
        <begin position="56"/>
        <end position="75"/>
    </location>
</feature>
<feature type="transmembrane region" description="Helical" evidence="6">
    <location>
        <begin position="27"/>
        <end position="44"/>
    </location>
</feature>
<dbReference type="Pfam" id="PF07947">
    <property type="entry name" value="YhhN"/>
    <property type="match status" value="1"/>
</dbReference>
<organism evidence="7 8">
    <name type="scientific">Bellilinea caldifistulae</name>
    <dbReference type="NCBI Taxonomy" id="360411"/>
    <lineage>
        <taxon>Bacteria</taxon>
        <taxon>Bacillati</taxon>
        <taxon>Chloroflexota</taxon>
        <taxon>Anaerolineae</taxon>
        <taxon>Anaerolineales</taxon>
        <taxon>Anaerolineaceae</taxon>
        <taxon>Bellilinea</taxon>
    </lineage>
</organism>
<reference evidence="7 8" key="1">
    <citation type="submission" date="2015-07" db="EMBL/GenBank/DDBJ databases">
        <title>Draft genome of Bellilinea caldifistulae DSM 17877.</title>
        <authorList>
            <person name="Hemp J."/>
            <person name="Ward L.M."/>
            <person name="Pace L.A."/>
            <person name="Fischer W.W."/>
        </authorList>
    </citation>
    <scope>NUCLEOTIDE SEQUENCE [LARGE SCALE GENOMIC DNA]</scope>
    <source>
        <strain evidence="7 8">GOMI-1</strain>
    </source>
</reference>
<comment type="similarity">
    <text evidence="2">Belongs to the TMEM86 family.</text>
</comment>